<dbReference type="SUPFAM" id="SSF55729">
    <property type="entry name" value="Acyl-CoA N-acyltransferases (Nat)"/>
    <property type="match status" value="1"/>
</dbReference>
<dbReference type="InterPro" id="IPR052729">
    <property type="entry name" value="Acyl/Acetyltrans_Enzymes"/>
</dbReference>
<dbReference type="InterPro" id="IPR016181">
    <property type="entry name" value="Acyl_CoA_acyltransferase"/>
</dbReference>
<dbReference type="WBParaSite" id="PgR075_g013_t01">
    <property type="protein sequence ID" value="PgR075_g013_t01"/>
    <property type="gene ID" value="PgR075_g013"/>
</dbReference>
<keyword evidence="2" id="KW-1185">Reference proteome</keyword>
<proteinExistence type="predicted"/>
<dbReference type="PROSITE" id="PS51186">
    <property type="entry name" value="GNAT"/>
    <property type="match status" value="1"/>
</dbReference>
<protein>
    <submittedName>
        <fullName evidence="3">N-acetyltransferase domain-containing protein</fullName>
    </submittedName>
</protein>
<dbReference type="Pfam" id="PF13508">
    <property type="entry name" value="Acetyltransf_7"/>
    <property type="match status" value="1"/>
</dbReference>
<dbReference type="GO" id="GO:0016747">
    <property type="term" value="F:acyltransferase activity, transferring groups other than amino-acyl groups"/>
    <property type="evidence" value="ECO:0007669"/>
    <property type="project" value="InterPro"/>
</dbReference>
<dbReference type="PANTHER" id="PTHR47237:SF1">
    <property type="entry name" value="SLL0310 PROTEIN"/>
    <property type="match status" value="1"/>
</dbReference>
<name>A0A915C1V1_PARUN</name>
<dbReference type="AlphaFoldDB" id="A0A915C1V1"/>
<evidence type="ECO:0000259" key="1">
    <source>
        <dbReference type="PROSITE" id="PS51186"/>
    </source>
</evidence>
<evidence type="ECO:0000313" key="2">
    <source>
        <dbReference type="Proteomes" id="UP000887569"/>
    </source>
</evidence>
<accession>A0A915C1V1</accession>
<dbReference type="Gene3D" id="3.40.630.30">
    <property type="match status" value="1"/>
</dbReference>
<dbReference type="InterPro" id="IPR000182">
    <property type="entry name" value="GNAT_dom"/>
</dbReference>
<sequence length="277" mass="31806">MLTGNVLDVVSGSWWFVSALRYAEQILYRKASWDQISAVASLKFWHGSVNMDDDFDYDSDPASAPDLLERLQFVRGSKEDFSAMLHASNQSNQWVRKFRDYDCYEKILGTEKLHDTVAKTKYGEYVGSCICFQFPEMSFVAIYYVCPNYRTKGVGTRLFASTVTDSLRKGNIGLHAVQEMSPVYEKLGFAVRANWLVDMVRMTDVNMEKIHDLKSSLTVKGARDVGLEKLVEYDTTVNKTKREPFVRHWAYERNDSVCKVICPGFLEIAKWLYVIIS</sequence>
<organism evidence="2 3">
    <name type="scientific">Parascaris univalens</name>
    <name type="common">Nematode worm</name>
    <dbReference type="NCBI Taxonomy" id="6257"/>
    <lineage>
        <taxon>Eukaryota</taxon>
        <taxon>Metazoa</taxon>
        <taxon>Ecdysozoa</taxon>
        <taxon>Nematoda</taxon>
        <taxon>Chromadorea</taxon>
        <taxon>Rhabditida</taxon>
        <taxon>Spirurina</taxon>
        <taxon>Ascaridomorpha</taxon>
        <taxon>Ascaridoidea</taxon>
        <taxon>Ascarididae</taxon>
        <taxon>Parascaris</taxon>
    </lineage>
</organism>
<evidence type="ECO:0000313" key="3">
    <source>
        <dbReference type="WBParaSite" id="PgR075_g013_t01"/>
    </source>
</evidence>
<feature type="domain" description="N-acetyltransferase" evidence="1">
    <location>
        <begin position="71"/>
        <end position="212"/>
    </location>
</feature>
<reference evidence="3" key="1">
    <citation type="submission" date="2022-11" db="UniProtKB">
        <authorList>
            <consortium name="WormBaseParasite"/>
        </authorList>
    </citation>
    <scope>IDENTIFICATION</scope>
</reference>
<dbReference type="Proteomes" id="UP000887569">
    <property type="component" value="Unplaced"/>
</dbReference>
<dbReference type="PANTHER" id="PTHR47237">
    <property type="entry name" value="SLL0310 PROTEIN"/>
    <property type="match status" value="1"/>
</dbReference>